<dbReference type="EMBL" id="GBXM01062142">
    <property type="protein sequence ID" value="JAH46435.1"/>
    <property type="molecule type" value="Transcribed_RNA"/>
</dbReference>
<name>A0A0E9T0J0_ANGAN</name>
<proteinExistence type="predicted"/>
<evidence type="ECO:0000313" key="1">
    <source>
        <dbReference type="EMBL" id="JAH46435.1"/>
    </source>
</evidence>
<reference evidence="1" key="2">
    <citation type="journal article" date="2015" name="Fish Shellfish Immunol.">
        <title>Early steps in the European eel (Anguilla anguilla)-Vibrio vulnificus interaction in the gills: Role of the RtxA13 toxin.</title>
        <authorList>
            <person name="Callol A."/>
            <person name="Pajuelo D."/>
            <person name="Ebbesson L."/>
            <person name="Teles M."/>
            <person name="MacKenzie S."/>
            <person name="Amaro C."/>
        </authorList>
    </citation>
    <scope>NUCLEOTIDE SEQUENCE</scope>
</reference>
<sequence length="22" mass="2608">MHISYCNCSDFYVTKCNSEHLL</sequence>
<accession>A0A0E9T0J0</accession>
<reference evidence="1" key="1">
    <citation type="submission" date="2014-11" db="EMBL/GenBank/DDBJ databases">
        <authorList>
            <person name="Amaro Gonzalez C."/>
        </authorList>
    </citation>
    <scope>NUCLEOTIDE SEQUENCE</scope>
</reference>
<dbReference type="AlphaFoldDB" id="A0A0E9T0J0"/>
<protein>
    <submittedName>
        <fullName evidence="1">Uncharacterized protein</fullName>
    </submittedName>
</protein>
<organism evidence="1">
    <name type="scientific">Anguilla anguilla</name>
    <name type="common">European freshwater eel</name>
    <name type="synonym">Muraena anguilla</name>
    <dbReference type="NCBI Taxonomy" id="7936"/>
    <lineage>
        <taxon>Eukaryota</taxon>
        <taxon>Metazoa</taxon>
        <taxon>Chordata</taxon>
        <taxon>Craniata</taxon>
        <taxon>Vertebrata</taxon>
        <taxon>Euteleostomi</taxon>
        <taxon>Actinopterygii</taxon>
        <taxon>Neopterygii</taxon>
        <taxon>Teleostei</taxon>
        <taxon>Anguilliformes</taxon>
        <taxon>Anguillidae</taxon>
        <taxon>Anguilla</taxon>
    </lineage>
</organism>